<dbReference type="Pfam" id="PF12353">
    <property type="entry name" value="eIF3g"/>
    <property type="match status" value="1"/>
</dbReference>
<proteinExistence type="predicted"/>
<keyword evidence="3" id="KW-1185">Reference proteome</keyword>
<dbReference type="EMBL" id="VEPZ02001517">
    <property type="protein sequence ID" value="KAE8669845.1"/>
    <property type="molecule type" value="Genomic_DNA"/>
</dbReference>
<accession>A0A6A2XSI1</accession>
<gene>
    <name evidence="2" type="ORF">F3Y22_tig00112215pilonHSYRG00022</name>
</gene>
<feature type="domain" description="Eukaryotic translation initiation factor 3 subunit G N-terminal" evidence="1">
    <location>
        <begin position="33"/>
        <end position="108"/>
    </location>
</feature>
<evidence type="ECO:0000313" key="2">
    <source>
        <dbReference type="EMBL" id="KAE8669845.1"/>
    </source>
</evidence>
<dbReference type="InterPro" id="IPR024675">
    <property type="entry name" value="eIF3g_N"/>
</dbReference>
<keyword evidence="2" id="KW-0503">Monooxygenase</keyword>
<dbReference type="Proteomes" id="UP000436088">
    <property type="component" value="Unassembled WGS sequence"/>
</dbReference>
<name>A0A6A2XSI1_HIBSY</name>
<dbReference type="GO" id="GO:0004497">
    <property type="term" value="F:monooxygenase activity"/>
    <property type="evidence" value="ECO:0007669"/>
    <property type="project" value="UniProtKB-KW"/>
</dbReference>
<protein>
    <submittedName>
        <fullName evidence="2">Methylsterol monooxygenase 2-2</fullName>
    </submittedName>
</protein>
<comment type="caution">
    <text evidence="2">The sequence shown here is derived from an EMBL/GenBank/DDBJ whole genome shotgun (WGS) entry which is preliminary data.</text>
</comment>
<organism evidence="2 3">
    <name type="scientific">Hibiscus syriacus</name>
    <name type="common">Rose of Sharon</name>
    <dbReference type="NCBI Taxonomy" id="106335"/>
    <lineage>
        <taxon>Eukaryota</taxon>
        <taxon>Viridiplantae</taxon>
        <taxon>Streptophyta</taxon>
        <taxon>Embryophyta</taxon>
        <taxon>Tracheophyta</taxon>
        <taxon>Spermatophyta</taxon>
        <taxon>Magnoliopsida</taxon>
        <taxon>eudicotyledons</taxon>
        <taxon>Gunneridae</taxon>
        <taxon>Pentapetalae</taxon>
        <taxon>rosids</taxon>
        <taxon>malvids</taxon>
        <taxon>Malvales</taxon>
        <taxon>Malvaceae</taxon>
        <taxon>Malvoideae</taxon>
        <taxon>Hibiscus</taxon>
    </lineage>
</organism>
<reference evidence="2" key="1">
    <citation type="submission" date="2019-09" db="EMBL/GenBank/DDBJ databases">
        <title>Draft genome information of white flower Hibiscus syriacus.</title>
        <authorList>
            <person name="Kim Y.-M."/>
        </authorList>
    </citation>
    <scope>NUCLEOTIDE SEQUENCE [LARGE SCALE GENOMIC DNA]</scope>
    <source>
        <strain evidence="2">YM2019G1</strain>
    </source>
</reference>
<keyword evidence="2" id="KW-0560">Oxidoreductase</keyword>
<sequence length="169" mass="19026">MMAIDKTEPSKLRWGELEEDDDLGFLLPPKEVIGLDENGIKKVIEYKFNEEGNKFKITTTTRVQKLAKVRLSKRSLEWRNWEKFGNAVREDVGSRLTIVSIEEILLERPRAPGGRFLQNDRMAALEYAQHLPSNVAGVSGTTGQSYFDSEHVQSVSGNNLASATLLQFA</sequence>
<dbReference type="AlphaFoldDB" id="A0A6A2XSI1"/>
<evidence type="ECO:0000313" key="3">
    <source>
        <dbReference type="Proteomes" id="UP000436088"/>
    </source>
</evidence>
<evidence type="ECO:0000259" key="1">
    <source>
        <dbReference type="Pfam" id="PF12353"/>
    </source>
</evidence>